<dbReference type="Pfam" id="PF00650">
    <property type="entry name" value="CRAL_TRIO"/>
    <property type="match status" value="1"/>
</dbReference>
<sequence>MLAQFSCCYTRERREVVVAEPHCKDSEANTVAVESHGTSNNALNEDPFSYTKQENSDYTLVKKTISSMSVDVDDREVFSADDPRLVETVELATQLLPGGEATPWQRAWCTTENVSRFLRGRRGDPEEAAKILAQALQWRSSFEAVLSGQRVPRWQGDLRVIARGDRGHTIVYGCFRHMPPNKSTADAIDHMAVVLEAWHSGLRQGATQGDFVLDCLGFRLLDNLQPAILLSMVRAMQQPFRDCLRTAIIVDAPRSFEVIWRTASPLLRPATKRKVQFLSCEGAVALAHAAHGAQVANKLERVMRLNRTAEGCTPARFPSEVEGHDGLS</sequence>
<dbReference type="PANTHER" id="PTHR45824:SF29">
    <property type="entry name" value="GH16843P"/>
    <property type="match status" value="1"/>
</dbReference>
<gene>
    <name evidence="2" type="ORF">ACAT0790_LOCUS13169</name>
</gene>
<dbReference type="CDD" id="cd00170">
    <property type="entry name" value="SEC14"/>
    <property type="match status" value="1"/>
</dbReference>
<dbReference type="AlphaFoldDB" id="A0A7S1Q1Q4"/>
<feature type="domain" description="CRAL-TRIO" evidence="1">
    <location>
        <begin position="160"/>
        <end position="328"/>
    </location>
</feature>
<dbReference type="PROSITE" id="PS50191">
    <property type="entry name" value="CRAL_TRIO"/>
    <property type="match status" value="1"/>
</dbReference>
<evidence type="ECO:0000313" key="2">
    <source>
        <dbReference type="EMBL" id="CAD9112480.1"/>
    </source>
</evidence>
<dbReference type="Gene3D" id="3.40.525.10">
    <property type="entry name" value="CRAL-TRIO lipid binding domain"/>
    <property type="match status" value="1"/>
</dbReference>
<dbReference type="InterPro" id="IPR036865">
    <property type="entry name" value="CRAL-TRIO_dom_sf"/>
</dbReference>
<dbReference type="PANTHER" id="PTHR45824">
    <property type="entry name" value="GH16843P"/>
    <property type="match status" value="1"/>
</dbReference>
<protein>
    <recommendedName>
        <fullName evidence="1">CRAL-TRIO domain-containing protein</fullName>
    </recommendedName>
</protein>
<name>A0A7S1Q1Q4_ALECA</name>
<reference evidence="2" key="1">
    <citation type="submission" date="2021-01" db="EMBL/GenBank/DDBJ databases">
        <authorList>
            <person name="Corre E."/>
            <person name="Pelletier E."/>
            <person name="Niang G."/>
            <person name="Scheremetjew M."/>
            <person name="Finn R."/>
            <person name="Kale V."/>
            <person name="Holt S."/>
            <person name="Cochrane G."/>
            <person name="Meng A."/>
            <person name="Brown T."/>
            <person name="Cohen L."/>
        </authorList>
    </citation>
    <scope>NUCLEOTIDE SEQUENCE</scope>
    <source>
        <strain evidence="2">OF101</strain>
    </source>
</reference>
<organism evidence="2">
    <name type="scientific">Alexandrium catenella</name>
    <name type="common">Red tide dinoflagellate</name>
    <name type="synonym">Gonyaulax catenella</name>
    <dbReference type="NCBI Taxonomy" id="2925"/>
    <lineage>
        <taxon>Eukaryota</taxon>
        <taxon>Sar</taxon>
        <taxon>Alveolata</taxon>
        <taxon>Dinophyceae</taxon>
        <taxon>Gonyaulacales</taxon>
        <taxon>Pyrocystaceae</taxon>
        <taxon>Alexandrium</taxon>
    </lineage>
</organism>
<accession>A0A7S1Q1Q4</accession>
<dbReference type="InterPro" id="IPR052578">
    <property type="entry name" value="PI_Transfer_CRAL-TRIO"/>
</dbReference>
<dbReference type="SUPFAM" id="SSF46938">
    <property type="entry name" value="CRAL/TRIO N-terminal domain"/>
    <property type="match status" value="1"/>
</dbReference>
<dbReference type="InterPro" id="IPR001251">
    <property type="entry name" value="CRAL-TRIO_dom"/>
</dbReference>
<evidence type="ECO:0000259" key="1">
    <source>
        <dbReference type="PROSITE" id="PS50191"/>
    </source>
</evidence>
<dbReference type="EMBL" id="HBGE01021801">
    <property type="protein sequence ID" value="CAD9112480.1"/>
    <property type="molecule type" value="Transcribed_RNA"/>
</dbReference>
<dbReference type="SUPFAM" id="SSF52087">
    <property type="entry name" value="CRAL/TRIO domain"/>
    <property type="match status" value="1"/>
</dbReference>
<dbReference type="GO" id="GO:0008526">
    <property type="term" value="F:phosphatidylinositol transfer activity"/>
    <property type="evidence" value="ECO:0007669"/>
    <property type="project" value="TreeGrafter"/>
</dbReference>
<dbReference type="InterPro" id="IPR036273">
    <property type="entry name" value="CRAL/TRIO_N_dom_sf"/>
</dbReference>
<proteinExistence type="predicted"/>